<protein>
    <submittedName>
        <fullName evidence="4">Phenolic glucoside malonyltransferase 1-like isoform X1</fullName>
    </submittedName>
</protein>
<dbReference type="InterPro" id="IPR051504">
    <property type="entry name" value="Plant_metabolite_acyltrans"/>
</dbReference>
<dbReference type="Proteomes" id="UP000504609">
    <property type="component" value="Unplaced"/>
</dbReference>
<proteinExistence type="predicted"/>
<accession>A0A6J1HKH6</accession>
<dbReference type="PANTHER" id="PTHR31625">
    <property type="match status" value="1"/>
</dbReference>
<reference evidence="4" key="1">
    <citation type="submission" date="2025-08" db="UniProtKB">
        <authorList>
            <consortium name="RefSeq"/>
        </authorList>
    </citation>
    <scope>IDENTIFICATION</scope>
    <source>
        <tissue evidence="4">Young leaves</tissue>
    </source>
</reference>
<organism evidence="3 4">
    <name type="scientific">Cucurbita moschata</name>
    <name type="common">Winter crookneck squash</name>
    <name type="synonym">Cucurbita pepo var. moschata</name>
    <dbReference type="NCBI Taxonomy" id="3662"/>
    <lineage>
        <taxon>Eukaryota</taxon>
        <taxon>Viridiplantae</taxon>
        <taxon>Streptophyta</taxon>
        <taxon>Embryophyta</taxon>
        <taxon>Tracheophyta</taxon>
        <taxon>Spermatophyta</taxon>
        <taxon>Magnoliopsida</taxon>
        <taxon>eudicotyledons</taxon>
        <taxon>Gunneridae</taxon>
        <taxon>Pentapetalae</taxon>
        <taxon>rosids</taxon>
        <taxon>fabids</taxon>
        <taxon>Cucurbitales</taxon>
        <taxon>Cucurbitaceae</taxon>
        <taxon>Cucurbiteae</taxon>
        <taxon>Cucurbita</taxon>
    </lineage>
</organism>
<sequence length="453" mass="49832">MDHLPSLKIIEICKVAPPPPEPSRAAAVPSSLPLTYFDLLWLRFHPIQRLFFYELPSNDVSFVDEIVPKLKTSLSLTLRHYLPLSGNIVWLPQSEVPTIEFVDGDGVSLTVAESGADFYELSGNGFREVSEFHPLVPQLPVSHDRAAVIAVQVTIFQSKGFSIGITNHHAVLDGRTSTSFIKSWAQICMDESAVPIANLMPFYDRSVIDDPKGLAKIYASAWLNQDGPDNRSLNLKLPKTNPRLIRSTFEFTHQNLQKLKQWILKKNGEQMSSFVVATAYLCVCTAKLDGLRDGNLWFGFAADATSRLKPPVPLNYFGNCLVGGVLSFERVELLGENGIALACEQISKVIKNLGGGGALKGAENFGTIMSEVTNDYSKIQPIGLAGSPRFGVYNADFGWGKPMKVEIVSAESPLVFSLSDSRNSDVGMEIGVVKEREQMETFVALFNEGFEAL</sequence>
<dbReference type="Pfam" id="PF02458">
    <property type="entry name" value="Transferase"/>
    <property type="match status" value="1"/>
</dbReference>
<keyword evidence="2" id="KW-0012">Acyltransferase</keyword>
<dbReference type="InterPro" id="IPR023213">
    <property type="entry name" value="CAT-like_dom_sf"/>
</dbReference>
<evidence type="ECO:0000313" key="3">
    <source>
        <dbReference type="Proteomes" id="UP000504609"/>
    </source>
</evidence>
<gene>
    <name evidence="4" type="primary">LOC111464941</name>
</gene>
<dbReference type="GeneID" id="111464941"/>
<evidence type="ECO:0000313" key="4">
    <source>
        <dbReference type="RefSeq" id="XP_022964996.1"/>
    </source>
</evidence>
<name>A0A6J1HKH6_CUCMO</name>
<evidence type="ECO:0000256" key="2">
    <source>
        <dbReference type="ARBA" id="ARBA00023315"/>
    </source>
</evidence>
<keyword evidence="3" id="KW-1185">Reference proteome</keyword>
<dbReference type="Gene3D" id="3.30.559.10">
    <property type="entry name" value="Chloramphenicol acetyltransferase-like domain"/>
    <property type="match status" value="2"/>
</dbReference>
<dbReference type="AlphaFoldDB" id="A0A6J1HKH6"/>
<dbReference type="RefSeq" id="XP_022964996.1">
    <property type="nucleotide sequence ID" value="XM_023109228.1"/>
</dbReference>
<keyword evidence="1" id="KW-0808">Transferase</keyword>
<dbReference type="KEGG" id="cmos:111464941"/>
<evidence type="ECO:0000256" key="1">
    <source>
        <dbReference type="ARBA" id="ARBA00022679"/>
    </source>
</evidence>
<dbReference type="GO" id="GO:0016747">
    <property type="term" value="F:acyltransferase activity, transferring groups other than amino-acyl groups"/>
    <property type="evidence" value="ECO:0007669"/>
    <property type="project" value="UniProtKB-ARBA"/>
</dbReference>